<keyword evidence="2" id="KW-1185">Reference proteome</keyword>
<dbReference type="HOGENOM" id="CLU_1102558_0_0_1"/>
<dbReference type="EMBL" id="DS499597">
    <property type="protein sequence ID" value="EDP50915.1"/>
    <property type="molecule type" value="Genomic_DNA"/>
</dbReference>
<protein>
    <submittedName>
        <fullName evidence="1">Uncharacterized protein</fullName>
    </submittedName>
</protein>
<organism evidence="1 2">
    <name type="scientific">Aspergillus fumigatus (strain CBS 144.89 / FGSC A1163 / CEA10)</name>
    <name type="common">Neosartorya fumigata</name>
    <dbReference type="NCBI Taxonomy" id="451804"/>
    <lineage>
        <taxon>Eukaryota</taxon>
        <taxon>Fungi</taxon>
        <taxon>Dikarya</taxon>
        <taxon>Ascomycota</taxon>
        <taxon>Pezizomycotina</taxon>
        <taxon>Eurotiomycetes</taxon>
        <taxon>Eurotiomycetidae</taxon>
        <taxon>Eurotiales</taxon>
        <taxon>Aspergillaceae</taxon>
        <taxon>Aspergillus</taxon>
        <taxon>Aspergillus subgen. Fumigati</taxon>
    </lineage>
</organism>
<evidence type="ECO:0000313" key="2">
    <source>
        <dbReference type="Proteomes" id="UP000001699"/>
    </source>
</evidence>
<gene>
    <name evidence="1" type="ORF">AFUB_049160</name>
</gene>
<sequence length="252" mass="28053">MITLDRIRLVPRVERTVWHSVSSRTMSFALMFNYAIANLPNQSTKKGIHTNDLVADSTTYYMNASAAHQSLYPACKREVHISQVTFPWVAAAPSLNGIDKLVPISAALQCPFVGFVLEPMSPQRIPLTDPFNAWRRALYEIGCSITGSVILLSLHLGRLAREDVLICANKRAFTRGMTLCVCSWVHPRGGDRHMVIHEAAPVRGKNLILLAGSLIQYQHRGILEDQPIAALESFRRQLILILGTPPVSTTRM</sequence>
<evidence type="ECO:0000313" key="1">
    <source>
        <dbReference type="EMBL" id="EDP50915.1"/>
    </source>
</evidence>
<name>B0Y197_ASPFC</name>
<reference evidence="1 2" key="1">
    <citation type="journal article" date="2008" name="PLoS Genet.">
        <title>Genomic islands in the pathogenic filamentous fungus Aspergillus fumigatus.</title>
        <authorList>
            <person name="Fedorova N.D."/>
            <person name="Khaldi N."/>
            <person name="Joardar V.S."/>
            <person name="Maiti R."/>
            <person name="Amedeo P."/>
            <person name="Anderson M.J."/>
            <person name="Crabtree J."/>
            <person name="Silva J.C."/>
            <person name="Badger J.H."/>
            <person name="Albarraq A."/>
            <person name="Angiuoli S."/>
            <person name="Bussey H."/>
            <person name="Bowyer P."/>
            <person name="Cotty P.J."/>
            <person name="Dyer P.S."/>
            <person name="Egan A."/>
            <person name="Galens K."/>
            <person name="Fraser-Liggett C.M."/>
            <person name="Haas B.J."/>
            <person name="Inman J.M."/>
            <person name="Kent R."/>
            <person name="Lemieux S."/>
            <person name="Malavazi I."/>
            <person name="Orvis J."/>
            <person name="Roemer T."/>
            <person name="Ronning C.M."/>
            <person name="Sundaram J.P."/>
            <person name="Sutton G."/>
            <person name="Turner G."/>
            <person name="Venter J.C."/>
            <person name="White O.R."/>
            <person name="Whitty B.R."/>
            <person name="Youngman P."/>
            <person name="Wolfe K.H."/>
            <person name="Goldman G.H."/>
            <person name="Wortman J.R."/>
            <person name="Jiang B."/>
            <person name="Denning D.W."/>
            <person name="Nierman W.C."/>
        </authorList>
    </citation>
    <scope>NUCLEOTIDE SEQUENCE [LARGE SCALE GENOMIC DNA]</scope>
    <source>
        <strain evidence="2">CBS 144.89 / FGSC A1163 / CEA10</strain>
    </source>
</reference>
<dbReference type="AlphaFoldDB" id="B0Y197"/>
<accession>B0Y197</accession>
<dbReference type="VEuPathDB" id="FungiDB:AFUB_049160"/>
<proteinExistence type="predicted"/>
<dbReference type="Proteomes" id="UP000001699">
    <property type="component" value="Unassembled WGS sequence"/>
</dbReference>